<reference evidence="5 6" key="1">
    <citation type="journal article" date="2019" name="Genome Biol. Evol.">
        <title>Nanopore Sequencing Significantly Improves Genome Assembly of the Protozoan Parasite Trypanosoma cruzi.</title>
        <authorList>
            <person name="Diaz-Viraque F."/>
            <person name="Pita S."/>
            <person name="Greif G."/>
            <person name="de Souza R.C.M."/>
            <person name="Iraola G."/>
            <person name="Robello C."/>
        </authorList>
    </citation>
    <scope>NUCLEOTIDE SEQUENCE [LARGE SCALE GENOMIC DNA]</scope>
    <source>
        <strain evidence="5 6">Berenice</strain>
    </source>
</reference>
<feature type="domain" description="FAZ1 C-terminal region" evidence="4">
    <location>
        <begin position="727"/>
        <end position="761"/>
    </location>
</feature>
<feature type="coiled-coil region" evidence="1">
    <location>
        <begin position="483"/>
        <end position="549"/>
    </location>
</feature>
<accession>A0A7J6XT52</accession>
<dbReference type="InterPro" id="IPR056615">
    <property type="entry name" value="FAZ1_C"/>
</dbReference>
<gene>
    <name evidence="5" type="ORF">ECC02_009511</name>
</gene>
<evidence type="ECO:0000313" key="5">
    <source>
        <dbReference type="EMBL" id="KAF5217639.1"/>
    </source>
</evidence>
<feature type="domain" description="FAZ1 C-terminal region" evidence="4">
    <location>
        <begin position="783"/>
        <end position="817"/>
    </location>
</feature>
<organism evidence="5 6">
    <name type="scientific">Trypanosoma cruzi</name>
    <dbReference type="NCBI Taxonomy" id="5693"/>
    <lineage>
        <taxon>Eukaryota</taxon>
        <taxon>Discoba</taxon>
        <taxon>Euglenozoa</taxon>
        <taxon>Kinetoplastea</taxon>
        <taxon>Metakinetoplastina</taxon>
        <taxon>Trypanosomatida</taxon>
        <taxon>Trypanosomatidae</taxon>
        <taxon>Trypanosoma</taxon>
        <taxon>Schizotrypanum</taxon>
    </lineage>
</organism>
<evidence type="ECO:0000256" key="1">
    <source>
        <dbReference type="SAM" id="Coils"/>
    </source>
</evidence>
<dbReference type="PANTHER" id="PTHR45615:SF72">
    <property type="entry name" value="CHROMOSOME UNDETERMINED SCAFFOLD_67, WHOLE GENOME SHOTGUN SEQUENCE"/>
    <property type="match status" value="1"/>
</dbReference>
<name>A0A7J6XT52_TRYCR</name>
<evidence type="ECO:0000256" key="2">
    <source>
        <dbReference type="SAM" id="MobiDB-lite"/>
    </source>
</evidence>
<dbReference type="VEuPathDB" id="TriTrypDB:ECC02_009511"/>
<dbReference type="PANTHER" id="PTHR45615">
    <property type="entry name" value="MYOSIN HEAVY CHAIN, NON-MUSCLE"/>
    <property type="match status" value="1"/>
</dbReference>
<dbReference type="AlphaFoldDB" id="A0A7J6XT52"/>
<keyword evidence="1" id="KW-0175">Coiled coil</keyword>
<feature type="region of interest" description="Disordered" evidence="2">
    <location>
        <begin position="793"/>
        <end position="816"/>
    </location>
</feature>
<feature type="domain" description="FAZ1 C-terminal region" evidence="4">
    <location>
        <begin position="1128"/>
        <end position="1162"/>
    </location>
</feature>
<dbReference type="EMBL" id="JABDHM010000127">
    <property type="protein sequence ID" value="KAF5217639.1"/>
    <property type="molecule type" value="Genomic_DNA"/>
</dbReference>
<feature type="coiled-coil region" evidence="1">
    <location>
        <begin position="1047"/>
        <end position="1200"/>
    </location>
</feature>
<feature type="domain" description="FAZ1 C-terminal region" evidence="4">
    <location>
        <begin position="1170"/>
        <end position="1200"/>
    </location>
</feature>
<evidence type="ECO:0000259" key="3">
    <source>
        <dbReference type="Pfam" id="PF23398"/>
    </source>
</evidence>
<dbReference type="InterPro" id="IPR056614">
    <property type="entry name" value="FAZ1_cons"/>
</dbReference>
<feature type="domain" description="FAZ1 C-terminal region" evidence="4">
    <location>
        <begin position="1058"/>
        <end position="1092"/>
    </location>
</feature>
<protein>
    <submittedName>
        <fullName evidence="5">Uncharacterized protein</fullName>
    </submittedName>
</protein>
<dbReference type="Proteomes" id="UP000583944">
    <property type="component" value="Unassembled WGS sequence"/>
</dbReference>
<dbReference type="Gene3D" id="1.20.1480.30">
    <property type="entry name" value="Designed four-helix bundle protein"/>
    <property type="match status" value="2"/>
</dbReference>
<feature type="domain" description="Flagellar attachment zone protein 1 conserved" evidence="3">
    <location>
        <begin position="318"/>
        <end position="406"/>
    </location>
</feature>
<feature type="coiled-coil region" evidence="1">
    <location>
        <begin position="225"/>
        <end position="259"/>
    </location>
</feature>
<dbReference type="Pfam" id="PF23404">
    <property type="entry name" value="FAZ1_C"/>
    <property type="match status" value="5"/>
</dbReference>
<feature type="region of interest" description="Disordered" evidence="2">
    <location>
        <begin position="753"/>
        <end position="774"/>
    </location>
</feature>
<feature type="non-terminal residue" evidence="5">
    <location>
        <position position="1200"/>
    </location>
</feature>
<dbReference type="Pfam" id="PF23398">
    <property type="entry name" value="FAZ1_cons"/>
    <property type="match status" value="1"/>
</dbReference>
<proteinExistence type="predicted"/>
<feature type="coiled-coil region" evidence="1">
    <location>
        <begin position="878"/>
        <end position="912"/>
    </location>
</feature>
<evidence type="ECO:0000259" key="4">
    <source>
        <dbReference type="Pfam" id="PF23404"/>
    </source>
</evidence>
<feature type="coiled-coil region" evidence="1">
    <location>
        <begin position="573"/>
        <end position="632"/>
    </location>
</feature>
<evidence type="ECO:0000313" key="6">
    <source>
        <dbReference type="Proteomes" id="UP000583944"/>
    </source>
</evidence>
<sequence>MVLLLHDDRGSLPVGAVVAYERIEHDNGATWSWALGTIQRRMDDHSCVVRRWDREAWGDDVLSSSTSGSSQPVINVLTNELHRVNIRLKDSQRRLFDAERSIISRRNSESSTNNEGNTSINEYNRIRSNAWVQSGVSPTGEMATCIHEMNHCRARSKSLSDELNRLKKSPTVAPSVMCFTRHRGEEETILASSLIRVLPVDVDDPICVITEAEAASIETEAGALRVELQQQIGRANDHLQSLMTELHCLQTYNEELEARTTLCQDAFLQMANLGASKETPRMPSASTLENIEQLRNEVGETVQWDWQKNEPQHRGKAVTTRHTVDFPWSGADILVENKPEELMATFSMEVARGLGAPPHCVSNVAFHASPMGLTAKFDVYHPVNLPGSQVDALLRDYGFPYLQHLHLGADGPKKGLDFAIEEVCRVLGIQEGKYNGLRFDEFVEQLQEINMSTDKDAYESEVGDMLILMDKLHSENRSLHHALAKSNAEIRKQTAETQREREELKKRTSELYREIKRLNDVLAKLRELADSQEEELQQYKLEKAHIQHVRTQRQLDKEEYHDKDIYCITLQEYIKEQGRVARLQQEIKEEERKNQERLCTFQEQNQQLKTLMEEKTKEIDELQLELRVFRQKRRDSQAVRIQDGLLTTHASPKLASEQISETVHPHLLANEPLFSVTLEELNEIRNTNVKLAEEMIEKAEIIRELEEILTQKDTKTVKLETTLTQREADNEKLAEELVQREADNEKLAEELAQREADNEKLTEDLAQREADNEKLAEDLAQREADNEKLAEELAQREADNEKLTEELAQREADNEKLTEELAQREADNEKLAEDLAQREAVIEGAEADASKTIEGVYSRCRELEELAARRELAATGDVDILERELADALVQLKALEGENAALAALLAAKKAEMVEASDAAGKSVRELESRLSAAVSEASHERAMAEKLISTTRGALTAMVEENQKQVEQLRADHDQARATMQAELVAHREMRNARINERLSHPELCDSASPQVPPPNTDVPVAPEVVRSEPFYCVTLDELNKTGTLNEQLTRALAQREADNEKLAEELAQREADNEKLAEELAQREADNEKLTEELAQREADIEKLTEDLAQREADIEKLTEDLAQREADNEKLTEELAQREADIEKLTEELAQREADIEKLTEELAQREADNEKLAEELAQREADIEKLTEELAQREAD</sequence>
<comment type="caution">
    <text evidence="5">The sequence shown here is derived from an EMBL/GenBank/DDBJ whole genome shotgun (WGS) entry which is preliminary data.</text>
</comment>